<gene>
    <name evidence="9" type="primary">thiI</name>
    <name evidence="11" type="ORF">CA615_00805</name>
</gene>
<dbReference type="SUPFAM" id="SSF52402">
    <property type="entry name" value="Adenine nucleotide alpha hydrolases-like"/>
    <property type="match status" value="1"/>
</dbReference>
<evidence type="ECO:0000256" key="3">
    <source>
        <dbReference type="ARBA" id="ARBA00022555"/>
    </source>
</evidence>
<dbReference type="CDD" id="cd11716">
    <property type="entry name" value="THUMP_ThiI"/>
    <property type="match status" value="1"/>
</dbReference>
<dbReference type="GO" id="GO:0009229">
    <property type="term" value="P:thiamine diphosphate biosynthetic process"/>
    <property type="evidence" value="ECO:0007669"/>
    <property type="project" value="UniProtKB-UniRule"/>
</dbReference>
<name>A0A328QAM8_9EURY</name>
<organism evidence="11 12">
    <name type="scientific">Methanosphaera stadtmanae</name>
    <dbReference type="NCBI Taxonomy" id="2317"/>
    <lineage>
        <taxon>Archaea</taxon>
        <taxon>Methanobacteriati</taxon>
        <taxon>Methanobacteriota</taxon>
        <taxon>Methanomada group</taxon>
        <taxon>Methanobacteria</taxon>
        <taxon>Methanobacteriales</taxon>
        <taxon>Methanobacteriaceae</taxon>
        <taxon>Methanosphaera</taxon>
    </lineage>
</organism>
<dbReference type="InterPro" id="IPR049961">
    <property type="entry name" value="ThiI_N"/>
</dbReference>
<dbReference type="Pfam" id="PF22025">
    <property type="entry name" value="ThiI_fer"/>
    <property type="match status" value="1"/>
</dbReference>
<sequence length="384" mass="43100">MEYFVRYGEIGIKSPKIRHKFEKRLMDNIKSELECEFENNQGRLTLKTEETNEKVADVLSRVFGIVSYSPITQTITDKEEISELIHEIIPKVIDEGKFNPQKDTFAVKCRRVGNHDFSSQEMAGYCGSVVIDITNAKVDLSNPDFTLYVEIRENKTYMFTEKIPGLGGLPVGSQGSVVCLISSGIDSPVASFQMLKRGCKIILLHCDNNPYTKNTIEKVKKQAQRLQRYSVGVKVKLYTINFGQYLEHVIKQAPPRMTCVLCKSGMYQTAAQLAKFNHANAIADGSSIGQVASQTLRNIEATRYKCRMPIFSPLISLDKIEIEAIAKTIGTYETSIIPDGGCSAVPKYPETNAELDVVNNVIDDINQKDVLEEVWNTFTKIDID</sequence>
<dbReference type="SUPFAM" id="SSF143437">
    <property type="entry name" value="THUMP domain-like"/>
    <property type="match status" value="1"/>
</dbReference>
<dbReference type="EMBL" id="NGJK01000010">
    <property type="protein sequence ID" value="RAP03718.1"/>
    <property type="molecule type" value="Genomic_DNA"/>
</dbReference>
<evidence type="ECO:0000256" key="8">
    <source>
        <dbReference type="ARBA" id="ARBA00022977"/>
    </source>
</evidence>
<dbReference type="InterPro" id="IPR003720">
    <property type="entry name" value="tRNA_STrfase"/>
</dbReference>
<dbReference type="Gene3D" id="3.40.50.620">
    <property type="entry name" value="HUPs"/>
    <property type="match status" value="1"/>
</dbReference>
<comment type="catalytic activity">
    <reaction evidence="9">
        <text>[ThiS sulfur-carrier protein]-C-terminal Gly-Gly-AMP + S-sulfanyl-L-cysteinyl-[cysteine desulfurase] + AH2 = [ThiS sulfur-carrier protein]-C-terminal-Gly-aminoethanethioate + L-cysteinyl-[cysteine desulfurase] + A + AMP + 2 H(+)</text>
        <dbReference type="Rhea" id="RHEA:43340"/>
        <dbReference type="Rhea" id="RHEA-COMP:12157"/>
        <dbReference type="Rhea" id="RHEA-COMP:12158"/>
        <dbReference type="Rhea" id="RHEA-COMP:12910"/>
        <dbReference type="Rhea" id="RHEA-COMP:19908"/>
        <dbReference type="ChEBI" id="CHEBI:13193"/>
        <dbReference type="ChEBI" id="CHEBI:15378"/>
        <dbReference type="ChEBI" id="CHEBI:17499"/>
        <dbReference type="ChEBI" id="CHEBI:29950"/>
        <dbReference type="ChEBI" id="CHEBI:61963"/>
        <dbReference type="ChEBI" id="CHEBI:90618"/>
        <dbReference type="ChEBI" id="CHEBI:232372"/>
        <dbReference type="ChEBI" id="CHEBI:456215"/>
    </reaction>
</comment>
<dbReference type="EC" id="2.8.1.4" evidence="9"/>
<keyword evidence="7 9" id="KW-0694">RNA-binding</keyword>
<keyword evidence="5 9" id="KW-0547">Nucleotide-binding</keyword>
<dbReference type="GO" id="GO:0140741">
    <property type="term" value="F:tRNA-uracil-4 sulfurtransferase activity"/>
    <property type="evidence" value="ECO:0007669"/>
    <property type="project" value="UniProtKB-EC"/>
</dbReference>
<dbReference type="GO" id="GO:0005524">
    <property type="term" value="F:ATP binding"/>
    <property type="evidence" value="ECO:0007669"/>
    <property type="project" value="UniProtKB-UniRule"/>
</dbReference>
<accession>A0A328QAM8</accession>
<feature type="binding site" evidence="9">
    <location>
        <begin position="180"/>
        <end position="181"/>
    </location>
    <ligand>
        <name>ATP</name>
        <dbReference type="ChEBI" id="CHEBI:30616"/>
    </ligand>
</feature>
<dbReference type="GO" id="GO:0009228">
    <property type="term" value="P:thiamine biosynthetic process"/>
    <property type="evidence" value="ECO:0007669"/>
    <property type="project" value="UniProtKB-KW"/>
</dbReference>
<evidence type="ECO:0000256" key="1">
    <source>
        <dbReference type="ARBA" id="ARBA00004496"/>
    </source>
</evidence>
<dbReference type="RefSeq" id="WP_112149276.1">
    <property type="nucleotide sequence ID" value="NZ_NGJK01000010.1"/>
</dbReference>
<dbReference type="InterPro" id="IPR054173">
    <property type="entry name" value="ThiI_fer"/>
</dbReference>
<reference evidence="11 12" key="1">
    <citation type="submission" date="2017-05" db="EMBL/GenBank/DDBJ databases">
        <title>Host range expansion of the Methanosphaera genus to humans and monogastric animals involves recent and extensive reduction in genome content.</title>
        <authorList>
            <person name="Hoedt E.C."/>
            <person name="Volmer J.G."/>
            <person name="Parks D.H."/>
            <person name="Rosewarne C.P."/>
            <person name="Denman S.E."/>
            <person name="Mcsweeney C.S."/>
            <person name="O Cuiv P."/>
            <person name="Hugenholtz P."/>
            <person name="Tyson G.W."/>
            <person name="Morrison M."/>
        </authorList>
    </citation>
    <scope>NUCLEOTIDE SEQUENCE [LARGE SCALE GENOMIC DNA]</scope>
    <source>
        <strain evidence="11 12">PA5</strain>
    </source>
</reference>
<evidence type="ECO:0000313" key="12">
    <source>
        <dbReference type="Proteomes" id="UP000248557"/>
    </source>
</evidence>
<evidence type="ECO:0000256" key="6">
    <source>
        <dbReference type="ARBA" id="ARBA00022840"/>
    </source>
</evidence>
<dbReference type="InterPro" id="IPR014729">
    <property type="entry name" value="Rossmann-like_a/b/a_fold"/>
</dbReference>
<dbReference type="InterPro" id="IPR020536">
    <property type="entry name" value="ThiI_AANH"/>
</dbReference>
<comment type="similarity">
    <text evidence="9">Belongs to the ThiI family.</text>
</comment>
<protein>
    <recommendedName>
        <fullName evidence="9">Probable tRNA sulfurtransferase</fullName>
        <ecNumber evidence="9">2.8.1.4</ecNumber>
    </recommendedName>
    <alternativeName>
        <fullName evidence="9">Sulfur carrier protein ThiS sulfurtransferase</fullName>
    </alternativeName>
    <alternativeName>
        <fullName evidence="9">Thiamine biosynthesis protein ThiI</fullName>
    </alternativeName>
    <alternativeName>
        <fullName evidence="9">tRNA 4-thiouridine synthase</fullName>
    </alternativeName>
</protein>
<comment type="pathway">
    <text evidence="9">Cofactor biosynthesis; thiamine diphosphate biosynthesis.</text>
</comment>
<dbReference type="AlphaFoldDB" id="A0A328QAM8"/>
<evidence type="ECO:0000313" key="11">
    <source>
        <dbReference type="EMBL" id="RAP03718.1"/>
    </source>
</evidence>
<keyword evidence="6 9" id="KW-0067">ATP-binding</keyword>
<dbReference type="UniPathway" id="UPA00060"/>
<dbReference type="PANTHER" id="PTHR43209">
    <property type="entry name" value="TRNA SULFURTRANSFERASE"/>
    <property type="match status" value="1"/>
</dbReference>
<dbReference type="GO" id="GO:0000049">
    <property type="term" value="F:tRNA binding"/>
    <property type="evidence" value="ECO:0007669"/>
    <property type="project" value="UniProtKB-UniRule"/>
</dbReference>
<comment type="function">
    <text evidence="9">Catalyzes the ATP-dependent transfer of a sulfur to tRNA to produce 4-thiouridine in position 8 of tRNAs, which functions as a near-UV photosensor. Also catalyzes the transfer of sulfur to the sulfur carrier protein ThiS, forming ThiS-thiocarboxylate. This is a step in the synthesis of thiazole, in the thiamine biosynthesis pathway. The sulfur is donated as persulfide by IscS.</text>
</comment>
<dbReference type="GO" id="GO:0052837">
    <property type="term" value="P:thiazole biosynthetic process"/>
    <property type="evidence" value="ECO:0007669"/>
    <property type="project" value="TreeGrafter"/>
</dbReference>
<dbReference type="Gene3D" id="3.30.2130.30">
    <property type="match status" value="1"/>
</dbReference>
<comment type="caution">
    <text evidence="9">Lacks conserved residue(s) required for the propagation of feature annotation.</text>
</comment>
<dbReference type="InterPro" id="IPR004114">
    <property type="entry name" value="THUMP_dom"/>
</dbReference>
<feature type="binding site" evidence="9">
    <location>
        <position position="294"/>
    </location>
    <ligand>
        <name>ATP</name>
        <dbReference type="ChEBI" id="CHEBI:30616"/>
    </ligand>
</feature>
<keyword evidence="4 9" id="KW-0808">Transferase</keyword>
<dbReference type="PANTHER" id="PTHR43209:SF1">
    <property type="entry name" value="TRNA SULFURTRANSFERASE"/>
    <property type="match status" value="1"/>
</dbReference>
<dbReference type="Pfam" id="PF02568">
    <property type="entry name" value="ThiI"/>
    <property type="match status" value="1"/>
</dbReference>
<feature type="binding site" evidence="9">
    <location>
        <position position="285"/>
    </location>
    <ligand>
        <name>ATP</name>
        <dbReference type="ChEBI" id="CHEBI:30616"/>
    </ligand>
</feature>
<feature type="domain" description="THUMP" evidence="10">
    <location>
        <begin position="53"/>
        <end position="162"/>
    </location>
</feature>
<dbReference type="GO" id="GO:0005829">
    <property type="term" value="C:cytosol"/>
    <property type="evidence" value="ECO:0007669"/>
    <property type="project" value="TreeGrafter"/>
</dbReference>
<evidence type="ECO:0000256" key="5">
    <source>
        <dbReference type="ARBA" id="ARBA00022741"/>
    </source>
</evidence>
<evidence type="ECO:0000256" key="2">
    <source>
        <dbReference type="ARBA" id="ARBA00022490"/>
    </source>
</evidence>
<keyword evidence="3 9" id="KW-0820">tRNA-binding</keyword>
<dbReference type="InterPro" id="IPR049962">
    <property type="entry name" value="THUMP_ThiI"/>
</dbReference>
<dbReference type="GO" id="GO:0004810">
    <property type="term" value="F:CCA tRNA nucleotidyltransferase activity"/>
    <property type="evidence" value="ECO:0007669"/>
    <property type="project" value="InterPro"/>
</dbReference>
<feature type="binding site" evidence="9">
    <location>
        <position position="263"/>
    </location>
    <ligand>
        <name>ATP</name>
        <dbReference type="ChEBI" id="CHEBI:30616"/>
    </ligand>
</feature>
<dbReference type="NCBIfam" id="TIGR00342">
    <property type="entry name" value="tRNA uracil 4-sulfurtransferase ThiI"/>
    <property type="match status" value="1"/>
</dbReference>
<proteinExistence type="inferred from homology"/>
<dbReference type="SMART" id="SM00981">
    <property type="entry name" value="THUMP"/>
    <property type="match status" value="1"/>
</dbReference>
<evidence type="ECO:0000256" key="7">
    <source>
        <dbReference type="ARBA" id="ARBA00022884"/>
    </source>
</evidence>
<dbReference type="Proteomes" id="UP000248557">
    <property type="component" value="Unassembled WGS sequence"/>
</dbReference>
<comment type="caution">
    <text evidence="11">The sequence shown here is derived from an EMBL/GenBank/DDBJ whole genome shotgun (WGS) entry which is preliminary data.</text>
</comment>
<keyword evidence="8 9" id="KW-0784">Thiamine biosynthesis</keyword>
<dbReference type="Pfam" id="PF02926">
    <property type="entry name" value="THUMP"/>
    <property type="match status" value="1"/>
</dbReference>
<evidence type="ECO:0000256" key="9">
    <source>
        <dbReference type="HAMAP-Rule" id="MF_00021"/>
    </source>
</evidence>
<keyword evidence="2 9" id="KW-0963">Cytoplasm</keyword>
<evidence type="ECO:0000259" key="10">
    <source>
        <dbReference type="PROSITE" id="PS51165"/>
    </source>
</evidence>
<dbReference type="InterPro" id="IPR050102">
    <property type="entry name" value="tRNA_sulfurtransferase_ThiI"/>
</dbReference>
<dbReference type="HAMAP" id="MF_00021">
    <property type="entry name" value="ThiI"/>
    <property type="match status" value="1"/>
</dbReference>
<dbReference type="GO" id="GO:0002937">
    <property type="term" value="P:tRNA 4-thiouridine biosynthesis"/>
    <property type="evidence" value="ECO:0007669"/>
    <property type="project" value="TreeGrafter"/>
</dbReference>
<evidence type="ECO:0000256" key="4">
    <source>
        <dbReference type="ARBA" id="ARBA00022679"/>
    </source>
</evidence>
<dbReference type="PROSITE" id="PS51165">
    <property type="entry name" value="THUMP"/>
    <property type="match status" value="1"/>
</dbReference>
<comment type="subcellular location">
    <subcellularLocation>
        <location evidence="1 9">Cytoplasm</location>
    </subcellularLocation>
</comment>
<comment type="catalytic activity">
    <reaction evidence="9">
        <text>[ThiI sulfur-carrier protein]-S-sulfanyl-L-cysteine + a uridine in tRNA + 2 reduced [2Fe-2S]-[ferredoxin] + ATP + H(+) = [ThiI sulfur-carrier protein]-L-cysteine + a 4-thiouridine in tRNA + 2 oxidized [2Fe-2S]-[ferredoxin] + AMP + diphosphate</text>
        <dbReference type="Rhea" id="RHEA:24176"/>
        <dbReference type="Rhea" id="RHEA-COMP:10000"/>
        <dbReference type="Rhea" id="RHEA-COMP:10001"/>
        <dbReference type="Rhea" id="RHEA-COMP:13337"/>
        <dbReference type="Rhea" id="RHEA-COMP:13338"/>
        <dbReference type="Rhea" id="RHEA-COMP:13339"/>
        <dbReference type="Rhea" id="RHEA-COMP:13340"/>
        <dbReference type="ChEBI" id="CHEBI:15378"/>
        <dbReference type="ChEBI" id="CHEBI:29950"/>
        <dbReference type="ChEBI" id="CHEBI:30616"/>
        <dbReference type="ChEBI" id="CHEBI:33019"/>
        <dbReference type="ChEBI" id="CHEBI:33737"/>
        <dbReference type="ChEBI" id="CHEBI:33738"/>
        <dbReference type="ChEBI" id="CHEBI:61963"/>
        <dbReference type="ChEBI" id="CHEBI:65315"/>
        <dbReference type="ChEBI" id="CHEBI:136798"/>
        <dbReference type="ChEBI" id="CHEBI:456215"/>
        <dbReference type="EC" id="2.8.1.4"/>
    </reaction>
</comment>